<dbReference type="EMBL" id="LT629750">
    <property type="protein sequence ID" value="SDS24702.1"/>
    <property type="molecule type" value="Genomic_DNA"/>
</dbReference>
<evidence type="ECO:0000313" key="1">
    <source>
        <dbReference type="EMBL" id="SDS24702.1"/>
    </source>
</evidence>
<protein>
    <submittedName>
        <fullName evidence="1">Uncharacterized protein</fullName>
    </submittedName>
</protein>
<gene>
    <name evidence="1" type="ORF">SAMN05444158_1461</name>
</gene>
<dbReference type="Proteomes" id="UP000243904">
    <property type="component" value="Chromosome I"/>
</dbReference>
<reference evidence="2" key="1">
    <citation type="submission" date="2016-10" db="EMBL/GenBank/DDBJ databases">
        <authorList>
            <person name="Varghese N."/>
            <person name="Submissions S."/>
        </authorList>
    </citation>
    <scope>NUCLEOTIDE SEQUENCE [LARGE SCALE GENOMIC DNA]</scope>
    <source>
        <strain evidence="2">GAS369</strain>
    </source>
</reference>
<proteinExistence type="predicted"/>
<keyword evidence="2" id="KW-1185">Reference proteome</keyword>
<evidence type="ECO:0000313" key="2">
    <source>
        <dbReference type="Proteomes" id="UP000243904"/>
    </source>
</evidence>
<sequence>MLKVGKVYRLRFPGIAARVIDTPLGMAPKDYPFLMESLFLRSRWYVNAKGEPIYPDAPRLIVKSWCAAG</sequence>
<organism evidence="1 2">
    <name type="scientific">Bradyrhizobium canariense</name>
    <dbReference type="NCBI Taxonomy" id="255045"/>
    <lineage>
        <taxon>Bacteria</taxon>
        <taxon>Pseudomonadati</taxon>
        <taxon>Pseudomonadota</taxon>
        <taxon>Alphaproteobacteria</taxon>
        <taxon>Hyphomicrobiales</taxon>
        <taxon>Nitrobacteraceae</taxon>
        <taxon>Bradyrhizobium</taxon>
    </lineage>
</organism>
<name>A0A1H1QML7_9BRAD</name>
<accession>A0A1H1QML7</accession>
<dbReference type="AlphaFoldDB" id="A0A1H1QML7"/>
<dbReference type="RefSeq" id="WP_100381732.1">
    <property type="nucleotide sequence ID" value="NZ_LT629750.1"/>
</dbReference>